<evidence type="ECO:0000313" key="8">
    <source>
        <dbReference type="Proteomes" id="UP000005010"/>
    </source>
</evidence>
<dbReference type="KEGG" id="hce:HCW_06305"/>
<feature type="transmembrane region" description="Helical" evidence="6">
    <location>
        <begin position="5"/>
        <end position="23"/>
    </location>
</feature>
<keyword evidence="5 6" id="KW-0472">Membrane</keyword>
<name>I0ENK2_HELC0</name>
<dbReference type="PATRIC" id="fig|182217.3.peg.1332"/>
<keyword evidence="4 6" id="KW-1133">Transmembrane helix</keyword>
<evidence type="ECO:0000256" key="4">
    <source>
        <dbReference type="ARBA" id="ARBA00022989"/>
    </source>
</evidence>
<dbReference type="InterPro" id="IPR002549">
    <property type="entry name" value="AI-2E-like"/>
</dbReference>
<feature type="transmembrane region" description="Helical" evidence="6">
    <location>
        <begin position="302"/>
        <end position="335"/>
    </location>
</feature>
<evidence type="ECO:0000313" key="7">
    <source>
        <dbReference type="EMBL" id="AFI04521.1"/>
    </source>
</evidence>
<accession>I0ENK2</accession>
<dbReference type="Pfam" id="PF01594">
    <property type="entry name" value="AI-2E_transport"/>
    <property type="match status" value="1"/>
</dbReference>
<evidence type="ECO:0000256" key="3">
    <source>
        <dbReference type="ARBA" id="ARBA00022692"/>
    </source>
</evidence>
<evidence type="ECO:0008006" key="9">
    <source>
        <dbReference type="Google" id="ProtNLM"/>
    </source>
</evidence>
<evidence type="ECO:0000256" key="1">
    <source>
        <dbReference type="ARBA" id="ARBA00004141"/>
    </source>
</evidence>
<sequence length="348" mass="39302">MKAQYFFWILFGTGFYWMVYLYQDFLMDALIAGLLCVGLFQVKVFLNRRFSNALSSLICVLTLASVLVVPLYFIAYRSSNFIFEINFNNLSDLVSWFKVAVPEKLSNFPTLSEGVRKLLENISASSITGSLLKVSSYIGKYSLKLISDTAFVLGLLFFFFYYSERFYHYFLGVLPFESKQSEGIFQEVAGILRIVLLTSMITVFLEGLAFGAMIVWFGHDGLFLGILYGLASLVPVVGGALIWVPVVVFELYHGHTNGAIFIALYSIVLIGGLIDSVIKPILIVFIKQRLFKTTLKINEMLIFFSMIAGISQFGFWGIAVGPTITAFFIALLRLYESYFSKNRELCEC</sequence>
<dbReference type="EMBL" id="CP003479">
    <property type="protein sequence ID" value="AFI04521.1"/>
    <property type="molecule type" value="Genomic_DNA"/>
</dbReference>
<organism evidence="7 8">
    <name type="scientific">Helicobacter cetorum (strain ATCC BAA-429 / MIT 00-7128)</name>
    <dbReference type="NCBI Taxonomy" id="182217"/>
    <lineage>
        <taxon>Bacteria</taxon>
        <taxon>Pseudomonadati</taxon>
        <taxon>Campylobacterota</taxon>
        <taxon>Epsilonproteobacteria</taxon>
        <taxon>Campylobacterales</taxon>
        <taxon>Helicobacteraceae</taxon>
        <taxon>Helicobacter</taxon>
    </lineage>
</organism>
<keyword evidence="3 6" id="KW-0812">Transmembrane</keyword>
<dbReference type="AlphaFoldDB" id="I0ENK2"/>
<reference evidence="8" key="1">
    <citation type="submission" date="2012-04" db="EMBL/GenBank/DDBJ databases">
        <title>Complete genome sequence of Helicobacter cetorum strain MIT 00-7128.</title>
        <authorList>
            <person name="Kersulyte D."/>
            <person name="Berg D.E."/>
        </authorList>
    </citation>
    <scope>NUCLEOTIDE SEQUENCE [LARGE SCALE GENOMIC DNA]</scope>
    <source>
        <strain evidence="8">MIT 00-7128</strain>
    </source>
</reference>
<feature type="transmembrane region" description="Helical" evidence="6">
    <location>
        <begin position="53"/>
        <end position="75"/>
    </location>
</feature>
<feature type="transmembrane region" description="Helical" evidence="6">
    <location>
        <begin position="29"/>
        <end position="46"/>
    </location>
</feature>
<comment type="similarity">
    <text evidence="2">Belongs to the autoinducer-2 exporter (AI-2E) (TC 2.A.86) family.</text>
</comment>
<gene>
    <name evidence="7" type="ordered locus">HCW_06305</name>
</gene>
<evidence type="ECO:0000256" key="2">
    <source>
        <dbReference type="ARBA" id="ARBA00009773"/>
    </source>
</evidence>
<proteinExistence type="inferred from homology"/>
<dbReference type="PANTHER" id="PTHR21716">
    <property type="entry name" value="TRANSMEMBRANE PROTEIN"/>
    <property type="match status" value="1"/>
</dbReference>
<feature type="transmembrane region" description="Helical" evidence="6">
    <location>
        <begin position="260"/>
        <end position="282"/>
    </location>
</feature>
<dbReference type="HOGENOM" id="CLU_041771_4_0_7"/>
<dbReference type="eggNOG" id="COG0628">
    <property type="taxonomic scope" value="Bacteria"/>
</dbReference>
<evidence type="ECO:0000256" key="6">
    <source>
        <dbReference type="SAM" id="Phobius"/>
    </source>
</evidence>
<dbReference type="Proteomes" id="UP000005010">
    <property type="component" value="Chromosome"/>
</dbReference>
<dbReference type="RefSeq" id="WP_014661389.1">
    <property type="nucleotide sequence ID" value="NC_017737.1"/>
</dbReference>
<dbReference type="STRING" id="182217.HCW_06305"/>
<comment type="subcellular location">
    <subcellularLocation>
        <location evidence="1">Membrane</location>
        <topology evidence="1">Multi-pass membrane protein</topology>
    </subcellularLocation>
</comment>
<protein>
    <recommendedName>
        <fullName evidence="9">AI-2E family transporter</fullName>
    </recommendedName>
</protein>
<feature type="transmembrane region" description="Helical" evidence="6">
    <location>
        <begin position="194"/>
        <end position="217"/>
    </location>
</feature>
<evidence type="ECO:0000256" key="5">
    <source>
        <dbReference type="ARBA" id="ARBA00023136"/>
    </source>
</evidence>
<dbReference type="GO" id="GO:0016020">
    <property type="term" value="C:membrane"/>
    <property type="evidence" value="ECO:0007669"/>
    <property type="project" value="UniProtKB-SubCell"/>
</dbReference>
<keyword evidence="8" id="KW-1185">Reference proteome</keyword>
<feature type="transmembrane region" description="Helical" evidence="6">
    <location>
        <begin position="141"/>
        <end position="162"/>
    </location>
</feature>
<dbReference type="PANTHER" id="PTHR21716:SF4">
    <property type="entry name" value="TRANSMEMBRANE PROTEIN 245"/>
    <property type="match status" value="1"/>
</dbReference>
<feature type="transmembrane region" description="Helical" evidence="6">
    <location>
        <begin position="223"/>
        <end position="248"/>
    </location>
</feature>